<gene>
    <name evidence="2" type="ORF">SAMN04488567_3716</name>
</gene>
<evidence type="ECO:0000313" key="2">
    <source>
        <dbReference type="EMBL" id="SDF24047.1"/>
    </source>
</evidence>
<dbReference type="EMBL" id="FNAT01000009">
    <property type="protein sequence ID" value="SDF24047.1"/>
    <property type="molecule type" value="Genomic_DNA"/>
</dbReference>
<name>A0A1G7JGI2_9RHOB</name>
<keyword evidence="3" id="KW-1185">Reference proteome</keyword>
<protein>
    <submittedName>
        <fullName evidence="2">Uncharacterized protein</fullName>
    </submittedName>
</protein>
<dbReference type="Proteomes" id="UP000198922">
    <property type="component" value="Unassembled WGS sequence"/>
</dbReference>
<feature type="region of interest" description="Disordered" evidence="1">
    <location>
        <begin position="42"/>
        <end position="71"/>
    </location>
</feature>
<feature type="compositionally biased region" description="Basic and acidic residues" evidence="1">
    <location>
        <begin position="53"/>
        <end position="68"/>
    </location>
</feature>
<proteinExistence type="predicted"/>
<accession>A0A1G7JGI2</accession>
<evidence type="ECO:0000256" key="1">
    <source>
        <dbReference type="SAM" id="MobiDB-lite"/>
    </source>
</evidence>
<evidence type="ECO:0000313" key="3">
    <source>
        <dbReference type="Proteomes" id="UP000198922"/>
    </source>
</evidence>
<reference evidence="3" key="1">
    <citation type="submission" date="2016-10" db="EMBL/GenBank/DDBJ databases">
        <authorList>
            <person name="Varghese N."/>
            <person name="Submissions S."/>
        </authorList>
    </citation>
    <scope>NUCLEOTIDE SEQUENCE [LARGE SCALE GENOMIC DNA]</scope>
    <source>
        <strain evidence="3">DSM 21424</strain>
    </source>
</reference>
<organism evidence="2 3">
    <name type="scientific">Limimaricola pyoseonensis</name>
    <dbReference type="NCBI Taxonomy" id="521013"/>
    <lineage>
        <taxon>Bacteria</taxon>
        <taxon>Pseudomonadati</taxon>
        <taxon>Pseudomonadota</taxon>
        <taxon>Alphaproteobacteria</taxon>
        <taxon>Rhodobacterales</taxon>
        <taxon>Paracoccaceae</taxon>
        <taxon>Limimaricola</taxon>
    </lineage>
</organism>
<feature type="compositionally biased region" description="Low complexity" evidence="1">
    <location>
        <begin position="42"/>
        <end position="52"/>
    </location>
</feature>
<dbReference type="AlphaFoldDB" id="A0A1G7JGI2"/>
<sequence>MGYHDRDMPGRPGEAACAYSDCPEEVEMVCHAVQDMLYADTPARPVRPSAPSRRPDARLKVRDEREAAPRTPVDVFVFA</sequence>